<protein>
    <submittedName>
        <fullName evidence="2">Uncharacterized protein</fullName>
    </submittedName>
</protein>
<keyword evidence="1" id="KW-0732">Signal</keyword>
<evidence type="ECO:0000256" key="1">
    <source>
        <dbReference type="SAM" id="SignalP"/>
    </source>
</evidence>
<accession>A0AA88CV53</accession>
<feature type="non-terminal residue" evidence="2">
    <location>
        <position position="54"/>
    </location>
</feature>
<name>A0AA88CV53_FICCA</name>
<organism evidence="2 3">
    <name type="scientific">Ficus carica</name>
    <name type="common">Common fig</name>
    <dbReference type="NCBI Taxonomy" id="3494"/>
    <lineage>
        <taxon>Eukaryota</taxon>
        <taxon>Viridiplantae</taxon>
        <taxon>Streptophyta</taxon>
        <taxon>Embryophyta</taxon>
        <taxon>Tracheophyta</taxon>
        <taxon>Spermatophyta</taxon>
        <taxon>Magnoliopsida</taxon>
        <taxon>eudicotyledons</taxon>
        <taxon>Gunneridae</taxon>
        <taxon>Pentapetalae</taxon>
        <taxon>rosids</taxon>
        <taxon>fabids</taxon>
        <taxon>Rosales</taxon>
        <taxon>Moraceae</taxon>
        <taxon>Ficeae</taxon>
        <taxon>Ficus</taxon>
    </lineage>
</organism>
<feature type="signal peptide" evidence="1">
    <location>
        <begin position="1"/>
        <end position="22"/>
    </location>
</feature>
<comment type="caution">
    <text evidence="2">The sequence shown here is derived from an EMBL/GenBank/DDBJ whole genome shotgun (WGS) entry which is preliminary data.</text>
</comment>
<feature type="chain" id="PRO_5041670979" evidence="1">
    <location>
        <begin position="23"/>
        <end position="54"/>
    </location>
</feature>
<proteinExistence type="predicted"/>
<dbReference type="AlphaFoldDB" id="A0AA88CV53"/>
<keyword evidence="3" id="KW-1185">Reference proteome</keyword>
<gene>
    <name evidence="2" type="ORF">TIFTF001_050740</name>
</gene>
<sequence>MTLIPFSVFLIFHVFTFGITEGQSPYNPQDNIALDCGSKGRKTLQSNRTWDGDV</sequence>
<reference evidence="2" key="1">
    <citation type="submission" date="2023-07" db="EMBL/GenBank/DDBJ databases">
        <title>draft genome sequence of fig (Ficus carica).</title>
        <authorList>
            <person name="Takahashi T."/>
            <person name="Nishimura K."/>
        </authorList>
    </citation>
    <scope>NUCLEOTIDE SEQUENCE</scope>
</reference>
<dbReference type="Proteomes" id="UP001187192">
    <property type="component" value="Unassembled WGS sequence"/>
</dbReference>
<evidence type="ECO:0000313" key="2">
    <source>
        <dbReference type="EMBL" id="GMN31496.1"/>
    </source>
</evidence>
<evidence type="ECO:0000313" key="3">
    <source>
        <dbReference type="Proteomes" id="UP001187192"/>
    </source>
</evidence>
<dbReference type="EMBL" id="BTGU01008644">
    <property type="protein sequence ID" value="GMN31496.1"/>
    <property type="molecule type" value="Genomic_DNA"/>
</dbReference>